<evidence type="ECO:0000256" key="1">
    <source>
        <dbReference type="SAM" id="SignalP"/>
    </source>
</evidence>
<evidence type="ECO:0000313" key="2">
    <source>
        <dbReference type="EMBL" id="KAK1762497.1"/>
    </source>
</evidence>
<keyword evidence="1" id="KW-0732">Signal</keyword>
<keyword evidence="3" id="KW-1185">Reference proteome</keyword>
<organism evidence="2 3">
    <name type="scientific">Phialemonium atrogriseum</name>
    <dbReference type="NCBI Taxonomy" id="1093897"/>
    <lineage>
        <taxon>Eukaryota</taxon>
        <taxon>Fungi</taxon>
        <taxon>Dikarya</taxon>
        <taxon>Ascomycota</taxon>
        <taxon>Pezizomycotina</taxon>
        <taxon>Sordariomycetes</taxon>
        <taxon>Sordariomycetidae</taxon>
        <taxon>Cephalothecales</taxon>
        <taxon>Cephalothecaceae</taxon>
        <taxon>Phialemonium</taxon>
    </lineage>
</organism>
<proteinExistence type="predicted"/>
<feature type="chain" id="PRO_5042597536" evidence="1">
    <location>
        <begin position="22"/>
        <end position="70"/>
    </location>
</feature>
<sequence>MRQGCWTSLLGIWLYQNHVLAILGMTTIGPHCLTTRASHISCSFLMGHSSWPLMMLVEDMDKEAGMIVRW</sequence>
<protein>
    <submittedName>
        <fullName evidence="2">Uncharacterized protein</fullName>
    </submittedName>
</protein>
<gene>
    <name evidence="2" type="ORF">QBC33DRAFT_551703</name>
</gene>
<accession>A0AAJ0BR40</accession>
<reference evidence="2" key="1">
    <citation type="submission" date="2023-06" db="EMBL/GenBank/DDBJ databases">
        <title>Genome-scale phylogeny and comparative genomics of the fungal order Sordariales.</title>
        <authorList>
            <consortium name="Lawrence Berkeley National Laboratory"/>
            <person name="Hensen N."/>
            <person name="Bonometti L."/>
            <person name="Westerberg I."/>
            <person name="Brannstrom I.O."/>
            <person name="Guillou S."/>
            <person name="Cros-Aarteil S."/>
            <person name="Calhoun S."/>
            <person name="Haridas S."/>
            <person name="Kuo A."/>
            <person name="Mondo S."/>
            <person name="Pangilinan J."/>
            <person name="Riley R."/>
            <person name="Labutti K."/>
            <person name="Andreopoulos B."/>
            <person name="Lipzen A."/>
            <person name="Chen C."/>
            <person name="Yanf M."/>
            <person name="Daum C."/>
            <person name="Ng V."/>
            <person name="Clum A."/>
            <person name="Steindorff A."/>
            <person name="Ohm R."/>
            <person name="Martin F."/>
            <person name="Silar P."/>
            <person name="Natvig D."/>
            <person name="Lalanne C."/>
            <person name="Gautier V."/>
            <person name="Ament-Velasquez S.L."/>
            <person name="Kruys A."/>
            <person name="Hutchinson M.I."/>
            <person name="Powell A.J."/>
            <person name="Barry K."/>
            <person name="Miller A.N."/>
            <person name="Grigoriev I.V."/>
            <person name="Debuchy R."/>
            <person name="Gladieux P."/>
            <person name="Thoren M.H."/>
            <person name="Johannesson H."/>
        </authorList>
    </citation>
    <scope>NUCLEOTIDE SEQUENCE</scope>
    <source>
        <strain evidence="2">8032-3</strain>
    </source>
</reference>
<dbReference type="GeneID" id="85312399"/>
<feature type="signal peptide" evidence="1">
    <location>
        <begin position="1"/>
        <end position="21"/>
    </location>
</feature>
<dbReference type="EMBL" id="MU839036">
    <property type="protein sequence ID" value="KAK1762497.1"/>
    <property type="molecule type" value="Genomic_DNA"/>
</dbReference>
<dbReference type="Proteomes" id="UP001244011">
    <property type="component" value="Unassembled WGS sequence"/>
</dbReference>
<name>A0AAJ0BR40_9PEZI</name>
<comment type="caution">
    <text evidence="2">The sequence shown here is derived from an EMBL/GenBank/DDBJ whole genome shotgun (WGS) entry which is preliminary data.</text>
</comment>
<dbReference type="RefSeq" id="XP_060278710.1">
    <property type="nucleotide sequence ID" value="XM_060429212.1"/>
</dbReference>
<evidence type="ECO:0000313" key="3">
    <source>
        <dbReference type="Proteomes" id="UP001244011"/>
    </source>
</evidence>
<dbReference type="AlphaFoldDB" id="A0AAJ0BR40"/>